<dbReference type="InterPro" id="IPR017853">
    <property type="entry name" value="GH"/>
</dbReference>
<keyword evidence="3" id="KW-0326">Glycosidase</keyword>
<keyword evidence="4" id="KW-0812">Transmembrane</keyword>
<evidence type="ECO:0000256" key="2">
    <source>
        <dbReference type="ARBA" id="ARBA00022801"/>
    </source>
</evidence>
<evidence type="ECO:0000256" key="4">
    <source>
        <dbReference type="SAM" id="Phobius"/>
    </source>
</evidence>
<dbReference type="EMBL" id="FOLW01000001">
    <property type="protein sequence ID" value="SFC16279.1"/>
    <property type="molecule type" value="Genomic_DNA"/>
</dbReference>
<dbReference type="Gene3D" id="3.20.20.80">
    <property type="entry name" value="Glycosidases"/>
    <property type="match status" value="1"/>
</dbReference>
<dbReference type="InterPro" id="IPR002053">
    <property type="entry name" value="Glyco_hydro_25"/>
</dbReference>
<organism evidence="5 6">
    <name type="scientific">Pragia fontium DSM 5563 = ATCC 49100</name>
    <dbReference type="NCBI Taxonomy" id="1122977"/>
    <lineage>
        <taxon>Bacteria</taxon>
        <taxon>Pseudomonadati</taxon>
        <taxon>Pseudomonadota</taxon>
        <taxon>Gammaproteobacteria</taxon>
        <taxon>Enterobacterales</taxon>
        <taxon>Budviciaceae</taxon>
        <taxon>Pragia</taxon>
    </lineage>
</organism>
<evidence type="ECO:0000256" key="3">
    <source>
        <dbReference type="ARBA" id="ARBA00023295"/>
    </source>
</evidence>
<dbReference type="InterPro" id="IPR018077">
    <property type="entry name" value="Glyco_hydro_fam25_subgr"/>
</dbReference>
<gene>
    <name evidence="5" type="ORF">SAMN02745723_101545</name>
</gene>
<dbReference type="GO" id="GO:0016052">
    <property type="term" value="P:carbohydrate catabolic process"/>
    <property type="evidence" value="ECO:0007669"/>
    <property type="project" value="TreeGrafter"/>
</dbReference>
<dbReference type="PROSITE" id="PS51904">
    <property type="entry name" value="GLYCOSYL_HYDROL_F25_2"/>
    <property type="match status" value="1"/>
</dbReference>
<sequence length="240" mass="28279">MRINFLLRIIFSLIIIVFLLVYSLYNGFIRFNYPSLTQYPIQGIDVSHHQKNIDWNRLDKKKVRFVFIKATEGGDFKDKSFMTNWHAAREQGFIVGAYHFFVFCKTGAEQAQNFIETVPKKSGTLPPVLDLEYGGNCQLTTSKERIRAEIEEMVKQLESAYGKKPILYATREFFDDFLVNEFKELPIWIRDIYRHPSLNDNNRKWLFWQYANRGRLDGIETFVDLNAFNGSETELFTLLK</sequence>
<evidence type="ECO:0000313" key="6">
    <source>
        <dbReference type="Proteomes" id="UP000226420"/>
    </source>
</evidence>
<proteinExistence type="inferred from homology"/>
<dbReference type="Pfam" id="PF01183">
    <property type="entry name" value="Glyco_hydro_25"/>
    <property type="match status" value="1"/>
</dbReference>
<accession>A0AAJ4W8D6</accession>
<dbReference type="GO" id="GO:0016998">
    <property type="term" value="P:cell wall macromolecule catabolic process"/>
    <property type="evidence" value="ECO:0007669"/>
    <property type="project" value="InterPro"/>
</dbReference>
<keyword evidence="4" id="KW-1133">Transmembrane helix</keyword>
<dbReference type="PANTHER" id="PTHR34135">
    <property type="entry name" value="LYSOZYME"/>
    <property type="match status" value="1"/>
</dbReference>
<dbReference type="RefSeq" id="WP_047779816.1">
    <property type="nucleotide sequence ID" value="NZ_FOLW01000001.1"/>
</dbReference>
<keyword evidence="2" id="KW-0378">Hydrolase</keyword>
<reference evidence="5 6" key="1">
    <citation type="submission" date="2016-10" db="EMBL/GenBank/DDBJ databases">
        <authorList>
            <person name="Varghese N."/>
            <person name="Submissions S."/>
        </authorList>
    </citation>
    <scope>NUCLEOTIDE SEQUENCE [LARGE SCALE GENOMIC DNA]</scope>
    <source>
        <strain evidence="5 6">DSM 5563</strain>
    </source>
</reference>
<evidence type="ECO:0000256" key="1">
    <source>
        <dbReference type="ARBA" id="ARBA00010646"/>
    </source>
</evidence>
<comment type="similarity">
    <text evidence="1">Belongs to the glycosyl hydrolase 25 family.</text>
</comment>
<dbReference type="CDD" id="cd06413">
    <property type="entry name" value="GH25_muramidase_1"/>
    <property type="match status" value="1"/>
</dbReference>
<name>A0AAJ4W8D6_9GAMM</name>
<dbReference type="SUPFAM" id="SSF51445">
    <property type="entry name" value="(Trans)glycosidases"/>
    <property type="match status" value="1"/>
</dbReference>
<comment type="caution">
    <text evidence="5">The sequence shown here is derived from an EMBL/GenBank/DDBJ whole genome shotgun (WGS) entry which is preliminary data.</text>
</comment>
<dbReference type="GO" id="GO:0009253">
    <property type="term" value="P:peptidoglycan catabolic process"/>
    <property type="evidence" value="ECO:0007669"/>
    <property type="project" value="InterPro"/>
</dbReference>
<dbReference type="SMART" id="SM00641">
    <property type="entry name" value="Glyco_25"/>
    <property type="match status" value="1"/>
</dbReference>
<evidence type="ECO:0000313" key="5">
    <source>
        <dbReference type="EMBL" id="SFC16279.1"/>
    </source>
</evidence>
<dbReference type="GO" id="GO:0003796">
    <property type="term" value="F:lysozyme activity"/>
    <property type="evidence" value="ECO:0007669"/>
    <property type="project" value="InterPro"/>
</dbReference>
<dbReference type="AlphaFoldDB" id="A0AAJ4W8D6"/>
<feature type="transmembrane region" description="Helical" evidence="4">
    <location>
        <begin position="5"/>
        <end position="25"/>
    </location>
</feature>
<keyword evidence="4" id="KW-0472">Membrane</keyword>
<protein>
    <submittedName>
        <fullName evidence="5">Lysozyme</fullName>
    </submittedName>
</protein>
<dbReference type="Proteomes" id="UP000226420">
    <property type="component" value="Unassembled WGS sequence"/>
</dbReference>
<dbReference type="PANTHER" id="PTHR34135:SF2">
    <property type="entry name" value="LYSOZYME"/>
    <property type="match status" value="1"/>
</dbReference>